<evidence type="ECO:0000256" key="4">
    <source>
        <dbReference type="ARBA" id="ARBA00023203"/>
    </source>
</evidence>
<dbReference type="GO" id="GO:0030036">
    <property type="term" value="P:actin cytoskeleton organization"/>
    <property type="evidence" value="ECO:0007669"/>
    <property type="project" value="TreeGrafter"/>
</dbReference>
<evidence type="ECO:0000313" key="8">
    <source>
        <dbReference type="Proteomes" id="UP000095009"/>
    </source>
</evidence>
<protein>
    <recommendedName>
        <fullName evidence="2 6">F-actin-capping protein subunit alpha</fullName>
    </recommendedName>
</protein>
<dbReference type="PANTHER" id="PTHR10653">
    <property type="entry name" value="F-ACTIN-CAPPING PROTEIN SUBUNIT ALPHA"/>
    <property type="match status" value="1"/>
</dbReference>
<dbReference type="GO" id="GO:0030479">
    <property type="term" value="C:actin cortical patch"/>
    <property type="evidence" value="ECO:0007669"/>
    <property type="project" value="TreeGrafter"/>
</dbReference>
<dbReference type="InterPro" id="IPR042276">
    <property type="entry name" value="CapZ_alpha/beta_2"/>
</dbReference>
<dbReference type="AlphaFoldDB" id="A0A1E3PGJ9"/>
<dbReference type="PROSITE" id="PS00749">
    <property type="entry name" value="F_ACTIN_CAPPING_A_2"/>
    <property type="match status" value="1"/>
</dbReference>
<dbReference type="FunFam" id="3.90.1150.210:FF:000003">
    <property type="entry name" value="F-actin-capping protein subunit alpha"/>
    <property type="match status" value="1"/>
</dbReference>
<evidence type="ECO:0000256" key="6">
    <source>
        <dbReference type="RuleBase" id="RU365077"/>
    </source>
</evidence>
<dbReference type="InterPro" id="IPR037282">
    <property type="entry name" value="CapZ_alpha/beta"/>
</dbReference>
<evidence type="ECO:0000313" key="7">
    <source>
        <dbReference type="EMBL" id="ODQ64535.1"/>
    </source>
</evidence>
<evidence type="ECO:0000256" key="3">
    <source>
        <dbReference type="ARBA" id="ARBA00022467"/>
    </source>
</evidence>
<comment type="function">
    <text evidence="5 6">F-actin-capping proteins bind in a Ca(2+)-independent manner to the fast growing ends of actin filaments (barbed end) thereby blocking the exchange of subunits at these ends. Unlike other capping proteins (such as gelsolin and severin), these proteins do not sever actin filaments.</text>
</comment>
<reference evidence="7 8" key="1">
    <citation type="journal article" date="2016" name="Proc. Natl. Acad. Sci. U.S.A.">
        <title>Comparative genomics of biotechnologically important yeasts.</title>
        <authorList>
            <person name="Riley R."/>
            <person name="Haridas S."/>
            <person name="Wolfe K.H."/>
            <person name="Lopes M.R."/>
            <person name="Hittinger C.T."/>
            <person name="Goeker M."/>
            <person name="Salamov A.A."/>
            <person name="Wisecaver J.H."/>
            <person name="Long T.M."/>
            <person name="Calvey C.H."/>
            <person name="Aerts A.L."/>
            <person name="Barry K.W."/>
            <person name="Choi C."/>
            <person name="Clum A."/>
            <person name="Coughlan A.Y."/>
            <person name="Deshpande S."/>
            <person name="Douglass A.P."/>
            <person name="Hanson S.J."/>
            <person name="Klenk H.-P."/>
            <person name="LaButti K.M."/>
            <person name="Lapidus A."/>
            <person name="Lindquist E.A."/>
            <person name="Lipzen A.M."/>
            <person name="Meier-Kolthoff J.P."/>
            <person name="Ohm R.A."/>
            <person name="Otillar R.P."/>
            <person name="Pangilinan J.L."/>
            <person name="Peng Y."/>
            <person name="Rokas A."/>
            <person name="Rosa C.A."/>
            <person name="Scheuner C."/>
            <person name="Sibirny A.A."/>
            <person name="Slot J.C."/>
            <person name="Stielow J.B."/>
            <person name="Sun H."/>
            <person name="Kurtzman C.P."/>
            <person name="Blackwell M."/>
            <person name="Grigoriev I.V."/>
            <person name="Jeffries T.W."/>
        </authorList>
    </citation>
    <scope>NUCLEOTIDE SEQUENCE [LARGE SCALE GENOMIC DNA]</scope>
    <source>
        <strain evidence="7 8">DSM 6958</strain>
    </source>
</reference>
<keyword evidence="4 6" id="KW-0009">Actin-binding</keyword>
<dbReference type="PANTHER" id="PTHR10653:SF0">
    <property type="entry name" value="F-ACTIN-CAPPING PROTEIN SUBUNIT ALPHA"/>
    <property type="match status" value="1"/>
</dbReference>
<comment type="subunit">
    <text evidence="6">Heterodimer of an alpha and a beta subunit.</text>
</comment>
<dbReference type="STRING" id="857566.A0A1E3PGJ9"/>
<keyword evidence="3 6" id="KW-0117">Actin capping</keyword>
<dbReference type="InterPro" id="IPR017865">
    <property type="entry name" value="F-actin_cap_asu_CS"/>
</dbReference>
<dbReference type="Gene3D" id="3.90.1150.210">
    <property type="entry name" value="F-actin capping protein, beta subunit"/>
    <property type="match status" value="1"/>
</dbReference>
<dbReference type="SUPFAM" id="SSF90096">
    <property type="entry name" value="Subunits of heterodimeric actin filament capping protein Capz"/>
    <property type="match status" value="1"/>
</dbReference>
<dbReference type="Gene3D" id="3.30.1140.60">
    <property type="entry name" value="F-actin capping protein, alpha subunit"/>
    <property type="match status" value="1"/>
</dbReference>
<dbReference type="GO" id="GO:0051015">
    <property type="term" value="F:actin filament binding"/>
    <property type="evidence" value="ECO:0007669"/>
    <property type="project" value="TreeGrafter"/>
</dbReference>
<dbReference type="InterPro" id="IPR042489">
    <property type="entry name" value="CapZ_alpha_1"/>
</dbReference>
<name>A0A1E3PGJ9_9ASCO</name>
<gene>
    <name evidence="7" type="ORF">NADFUDRAFT_52172</name>
</gene>
<dbReference type="PRINTS" id="PR00191">
    <property type="entry name" value="FACTINCAPA"/>
</dbReference>
<evidence type="ECO:0000256" key="2">
    <source>
        <dbReference type="ARBA" id="ARBA00014038"/>
    </source>
</evidence>
<dbReference type="OrthoDB" id="340550at2759"/>
<evidence type="ECO:0000256" key="1">
    <source>
        <dbReference type="ARBA" id="ARBA00010479"/>
    </source>
</evidence>
<organism evidence="7 8">
    <name type="scientific">Nadsonia fulvescens var. elongata DSM 6958</name>
    <dbReference type="NCBI Taxonomy" id="857566"/>
    <lineage>
        <taxon>Eukaryota</taxon>
        <taxon>Fungi</taxon>
        <taxon>Dikarya</taxon>
        <taxon>Ascomycota</taxon>
        <taxon>Saccharomycotina</taxon>
        <taxon>Dipodascomycetes</taxon>
        <taxon>Dipodascales</taxon>
        <taxon>Dipodascales incertae sedis</taxon>
        <taxon>Nadsonia</taxon>
    </lineage>
</organism>
<accession>A0A1E3PGJ9</accession>
<comment type="similarity">
    <text evidence="1 6">Belongs to the F-actin-capping protein alpha subunit family.</text>
</comment>
<dbReference type="GO" id="GO:0051016">
    <property type="term" value="P:barbed-end actin filament capping"/>
    <property type="evidence" value="ECO:0007669"/>
    <property type="project" value="UniProtKB-UniRule"/>
</dbReference>
<sequence length="270" mass="30103">MSTTAKNLGSFIADAPPGEINEVYADIITLIENNPSIVKALEPHIEKFNLENFTIVNLSSDSSAVISKYNQIGDGEFYDSTSGKSFSFNHISRKVSNVSNYSPETSFDVASLNVSLGNYVLEHFPSNSSYGVFPQPDGTIVLVIVDNKFNPSNFWNGQWKSFYILNPSSGEVSGRVDLDAHYYEDGNVRLKSSHDINFSISDSSDTKSLVKKISFEESKYQQEVNKSFVELNESSFKSLRRQLPVTRSKINWGKSIGTYRLGKDITNSRA</sequence>
<dbReference type="Proteomes" id="UP000095009">
    <property type="component" value="Unassembled WGS sequence"/>
</dbReference>
<dbReference type="GO" id="GO:0008290">
    <property type="term" value="C:F-actin capping protein complex"/>
    <property type="evidence" value="ECO:0007669"/>
    <property type="project" value="UniProtKB-UniRule"/>
</dbReference>
<keyword evidence="8" id="KW-1185">Reference proteome</keyword>
<dbReference type="InterPro" id="IPR002189">
    <property type="entry name" value="CapZ_alpha"/>
</dbReference>
<dbReference type="Pfam" id="PF01267">
    <property type="entry name" value="F-actin_cap_A"/>
    <property type="match status" value="1"/>
</dbReference>
<proteinExistence type="inferred from homology"/>
<dbReference type="PROSITE" id="PS00748">
    <property type="entry name" value="F_ACTIN_CAPPING_A_1"/>
    <property type="match status" value="1"/>
</dbReference>
<evidence type="ECO:0000256" key="5">
    <source>
        <dbReference type="ARBA" id="ARBA00025389"/>
    </source>
</evidence>
<dbReference type="EMBL" id="KV454411">
    <property type="protein sequence ID" value="ODQ64535.1"/>
    <property type="molecule type" value="Genomic_DNA"/>
</dbReference>